<evidence type="ECO:0000256" key="11">
    <source>
        <dbReference type="PROSITE-ProRule" id="PRU01360"/>
    </source>
</evidence>
<evidence type="ECO:0000256" key="6">
    <source>
        <dbReference type="ARBA" id="ARBA00023004"/>
    </source>
</evidence>
<keyword evidence="2 11" id="KW-0813">Transport</keyword>
<dbReference type="PANTHER" id="PTHR32552">
    <property type="entry name" value="FERRICHROME IRON RECEPTOR-RELATED"/>
    <property type="match status" value="1"/>
</dbReference>
<comment type="subcellular location">
    <subcellularLocation>
        <location evidence="1 11">Cell outer membrane</location>
        <topology evidence="1 11">Multi-pass membrane protein</topology>
    </subcellularLocation>
</comment>
<keyword evidence="10 11" id="KW-0998">Cell outer membrane</keyword>
<dbReference type="InterPro" id="IPR036942">
    <property type="entry name" value="Beta-barrel_TonB_sf"/>
</dbReference>
<protein>
    <submittedName>
        <fullName evidence="16">Iron complex outermembrane receptor protein</fullName>
    </submittedName>
</protein>
<comment type="similarity">
    <text evidence="11 12">Belongs to the TonB-dependent receptor family.</text>
</comment>
<dbReference type="CDD" id="cd01347">
    <property type="entry name" value="ligand_gated_channel"/>
    <property type="match status" value="1"/>
</dbReference>
<keyword evidence="17" id="KW-1185">Reference proteome</keyword>
<organism evidence="16 17">
    <name type="scientific">Novosphingobium taihuense</name>
    <dbReference type="NCBI Taxonomy" id="260085"/>
    <lineage>
        <taxon>Bacteria</taxon>
        <taxon>Pseudomonadati</taxon>
        <taxon>Pseudomonadota</taxon>
        <taxon>Alphaproteobacteria</taxon>
        <taxon>Sphingomonadales</taxon>
        <taxon>Sphingomonadaceae</taxon>
        <taxon>Novosphingobium</taxon>
    </lineage>
</organism>
<keyword evidence="16" id="KW-0675">Receptor</keyword>
<dbReference type="InterPro" id="IPR012910">
    <property type="entry name" value="Plug_dom"/>
</dbReference>
<dbReference type="AlphaFoldDB" id="A0A7W7AF94"/>
<dbReference type="PROSITE" id="PS52016">
    <property type="entry name" value="TONB_DEPENDENT_REC_3"/>
    <property type="match status" value="1"/>
</dbReference>
<dbReference type="SUPFAM" id="SSF56935">
    <property type="entry name" value="Porins"/>
    <property type="match status" value="1"/>
</dbReference>
<feature type="domain" description="TonB-dependent receptor-like beta-barrel" evidence="14">
    <location>
        <begin position="336"/>
        <end position="780"/>
    </location>
</feature>
<evidence type="ECO:0000313" key="16">
    <source>
        <dbReference type="EMBL" id="MBB4615846.1"/>
    </source>
</evidence>
<evidence type="ECO:0000259" key="14">
    <source>
        <dbReference type="Pfam" id="PF00593"/>
    </source>
</evidence>
<evidence type="ECO:0000256" key="5">
    <source>
        <dbReference type="ARBA" id="ARBA00022692"/>
    </source>
</evidence>
<dbReference type="OrthoDB" id="7614057at2"/>
<keyword evidence="6" id="KW-0408">Iron</keyword>
<keyword evidence="4" id="KW-0410">Iron transport</keyword>
<evidence type="ECO:0000256" key="2">
    <source>
        <dbReference type="ARBA" id="ARBA00022448"/>
    </source>
</evidence>
<keyword evidence="8 12" id="KW-0798">TonB box</keyword>
<proteinExistence type="inferred from homology"/>
<feature type="chain" id="PRO_5030508316" evidence="13">
    <location>
        <begin position="26"/>
        <end position="819"/>
    </location>
</feature>
<dbReference type="GO" id="GO:0006826">
    <property type="term" value="P:iron ion transport"/>
    <property type="evidence" value="ECO:0007669"/>
    <property type="project" value="UniProtKB-KW"/>
</dbReference>
<dbReference type="GO" id="GO:0009279">
    <property type="term" value="C:cell outer membrane"/>
    <property type="evidence" value="ECO:0007669"/>
    <property type="project" value="UniProtKB-SubCell"/>
</dbReference>
<comment type="caution">
    <text evidence="16">The sequence shown here is derived from an EMBL/GenBank/DDBJ whole genome shotgun (WGS) entry which is preliminary data.</text>
</comment>
<dbReference type="InterPro" id="IPR000531">
    <property type="entry name" value="Beta-barrel_TonB"/>
</dbReference>
<reference evidence="16 17" key="1">
    <citation type="submission" date="2020-08" db="EMBL/GenBank/DDBJ databases">
        <title>Genomic Encyclopedia of Type Strains, Phase IV (KMG-IV): sequencing the most valuable type-strain genomes for metagenomic binning, comparative biology and taxonomic classification.</title>
        <authorList>
            <person name="Goeker M."/>
        </authorList>
    </citation>
    <scope>NUCLEOTIDE SEQUENCE [LARGE SCALE GENOMIC DNA]</scope>
    <source>
        <strain evidence="16 17">DSM 17507</strain>
    </source>
</reference>
<dbReference type="EMBL" id="JACHOA010000015">
    <property type="protein sequence ID" value="MBB4615846.1"/>
    <property type="molecule type" value="Genomic_DNA"/>
</dbReference>
<dbReference type="PANTHER" id="PTHR32552:SF81">
    <property type="entry name" value="TONB-DEPENDENT OUTER MEMBRANE RECEPTOR"/>
    <property type="match status" value="1"/>
</dbReference>
<sequence length="819" mass="88730">MSKADFHRSLLAGACALAFALPAHAQDAAQSTAADEVDPNVIIVTAQNRAQNVNDVPIAINVVNAEQLQQAGFSNMNDIGKIAPAVQLNQDQGTIKITVRGVGTNSNDESQDTSVVVNIDGEYMNRPQALSIALFDLDRVEVLRGPQGTLYGRNSTGGAINFITRKPGKEFAANASASYGNYNAVRLDGGVTVPLGDIGGVRVAGFYDEHDGYVKHPARPSYNAGYTYPAFPGARSDDNKSYGVRGSVQLEPTEALTVYFAGEYAKREFTPQAFAAADLNAAGVRPTNASCSTASGFTAVAPLYASALNQVLCIPNETNLLAAVNRGEYAAPAFGLGKLSQDTYALRGRVAYEVSDALTISYIGGYRKFEGTPGQFLTLPVTYRSFTWDQRTSTQSHELRFNGEVNGITYQVGGFYFKETVNAESSFVTTFGPNVVTLSYFDRDITSESKSAFGQVEVPLGETLTAVGGLRYTENSRNAIYKNAVPFARTNAAGQPIDPPGPPDFLLFNGAIGRKNFADLKYKSIIPLSSKEDKITWLAGLNYKPNADTLVFAKVSTGFKGGGFDSVGDYKPETNTAYELGWKQTFGDRGQHQFNLGGFYYDYKDLQVSVLLDTTVGGQTFNAGKAKIWGLEASADFALSDNDRFHASVNYLNAEYKELLAQFNVFCLPTAGNPQSVCNSRNGIGDLDPTTAAAEQPNFAGNRPAFSPEWVITAGYDHTFDFGSAGTLRASANTTFKSSYFTDFYNYRDGKQTAFTQTDVSLEYKPENERFSITAFAKNLENERPLTYGSFISAGPNDDVFNWQFGTPRTYGVRLAVDF</sequence>
<feature type="domain" description="TonB-dependent receptor plug" evidence="15">
    <location>
        <begin position="53"/>
        <end position="159"/>
    </location>
</feature>
<evidence type="ECO:0000259" key="15">
    <source>
        <dbReference type="Pfam" id="PF07715"/>
    </source>
</evidence>
<evidence type="ECO:0000256" key="7">
    <source>
        <dbReference type="ARBA" id="ARBA00023065"/>
    </source>
</evidence>
<keyword evidence="13" id="KW-0732">Signal</keyword>
<dbReference type="InterPro" id="IPR039426">
    <property type="entry name" value="TonB-dep_rcpt-like"/>
</dbReference>
<dbReference type="RefSeq" id="WP_144908078.1">
    <property type="nucleotide sequence ID" value="NZ_JACHOA010000015.1"/>
</dbReference>
<evidence type="ECO:0000256" key="1">
    <source>
        <dbReference type="ARBA" id="ARBA00004571"/>
    </source>
</evidence>
<keyword evidence="3 11" id="KW-1134">Transmembrane beta strand</keyword>
<keyword evidence="7" id="KW-0406">Ion transport</keyword>
<dbReference type="Pfam" id="PF00593">
    <property type="entry name" value="TonB_dep_Rec_b-barrel"/>
    <property type="match status" value="1"/>
</dbReference>
<evidence type="ECO:0000256" key="10">
    <source>
        <dbReference type="ARBA" id="ARBA00023237"/>
    </source>
</evidence>
<evidence type="ECO:0000256" key="4">
    <source>
        <dbReference type="ARBA" id="ARBA00022496"/>
    </source>
</evidence>
<keyword evidence="9 11" id="KW-0472">Membrane</keyword>
<accession>A0A7W7AF94</accession>
<dbReference type="Pfam" id="PF07715">
    <property type="entry name" value="Plug"/>
    <property type="match status" value="1"/>
</dbReference>
<evidence type="ECO:0000256" key="13">
    <source>
        <dbReference type="SAM" id="SignalP"/>
    </source>
</evidence>
<dbReference type="Gene3D" id="2.40.170.20">
    <property type="entry name" value="TonB-dependent receptor, beta-barrel domain"/>
    <property type="match status" value="2"/>
</dbReference>
<gene>
    <name evidence="16" type="ORF">GGR37_004150</name>
</gene>
<evidence type="ECO:0000256" key="9">
    <source>
        <dbReference type="ARBA" id="ARBA00023136"/>
    </source>
</evidence>
<evidence type="ECO:0000313" key="17">
    <source>
        <dbReference type="Proteomes" id="UP000538566"/>
    </source>
</evidence>
<keyword evidence="5 11" id="KW-0812">Transmembrane</keyword>
<evidence type="ECO:0000256" key="12">
    <source>
        <dbReference type="RuleBase" id="RU003357"/>
    </source>
</evidence>
<feature type="signal peptide" evidence="13">
    <location>
        <begin position="1"/>
        <end position="25"/>
    </location>
</feature>
<dbReference type="Proteomes" id="UP000538566">
    <property type="component" value="Unassembled WGS sequence"/>
</dbReference>
<evidence type="ECO:0000256" key="3">
    <source>
        <dbReference type="ARBA" id="ARBA00022452"/>
    </source>
</evidence>
<evidence type="ECO:0000256" key="8">
    <source>
        <dbReference type="ARBA" id="ARBA00023077"/>
    </source>
</evidence>
<name>A0A7W7AF94_9SPHN</name>